<feature type="compositionally biased region" description="Basic and acidic residues" evidence="1">
    <location>
        <begin position="1"/>
        <end position="12"/>
    </location>
</feature>
<proteinExistence type="predicted"/>
<sequence length="149" mass="16337">MRVIEENMERLWNEGAGETADPREKPPTHGIVRHDSHLRKSGLSGAGVQGRGNRDIPEKTRRPTASSGTIPTCENPVTQPGIEPGSPWWEASVLITQPPRPLLETKVDVEKKKIETASRMTQLDATQTPGTSQEILTAACWLHSKKGSL</sequence>
<organism evidence="2 3">
    <name type="scientific">Dryococelus australis</name>
    <dbReference type="NCBI Taxonomy" id="614101"/>
    <lineage>
        <taxon>Eukaryota</taxon>
        <taxon>Metazoa</taxon>
        <taxon>Ecdysozoa</taxon>
        <taxon>Arthropoda</taxon>
        <taxon>Hexapoda</taxon>
        <taxon>Insecta</taxon>
        <taxon>Pterygota</taxon>
        <taxon>Neoptera</taxon>
        <taxon>Polyneoptera</taxon>
        <taxon>Phasmatodea</taxon>
        <taxon>Verophasmatodea</taxon>
        <taxon>Anareolatae</taxon>
        <taxon>Phasmatidae</taxon>
        <taxon>Eurycanthinae</taxon>
        <taxon>Dryococelus</taxon>
    </lineage>
</organism>
<evidence type="ECO:0000256" key="1">
    <source>
        <dbReference type="SAM" id="MobiDB-lite"/>
    </source>
</evidence>
<gene>
    <name evidence="2" type="ORF">PR048_009276</name>
</gene>
<keyword evidence="3" id="KW-1185">Reference proteome</keyword>
<feature type="compositionally biased region" description="Basic and acidic residues" evidence="1">
    <location>
        <begin position="52"/>
        <end position="61"/>
    </location>
</feature>
<comment type="caution">
    <text evidence="2">The sequence shown here is derived from an EMBL/GenBank/DDBJ whole genome shotgun (WGS) entry which is preliminary data.</text>
</comment>
<name>A0ABQ9HZH5_9NEOP</name>
<feature type="compositionally biased region" description="Polar residues" evidence="1">
    <location>
        <begin position="63"/>
        <end position="78"/>
    </location>
</feature>
<feature type="compositionally biased region" description="Basic and acidic residues" evidence="1">
    <location>
        <begin position="20"/>
        <end position="35"/>
    </location>
</feature>
<protein>
    <submittedName>
        <fullName evidence="2">Uncharacterized protein</fullName>
    </submittedName>
</protein>
<evidence type="ECO:0000313" key="3">
    <source>
        <dbReference type="Proteomes" id="UP001159363"/>
    </source>
</evidence>
<dbReference type="EMBL" id="JARBHB010000003">
    <property type="protein sequence ID" value="KAJ8889773.1"/>
    <property type="molecule type" value="Genomic_DNA"/>
</dbReference>
<accession>A0ABQ9HZH5</accession>
<feature type="region of interest" description="Disordered" evidence="1">
    <location>
        <begin position="1"/>
        <end position="85"/>
    </location>
</feature>
<reference evidence="2 3" key="1">
    <citation type="submission" date="2023-02" db="EMBL/GenBank/DDBJ databases">
        <title>LHISI_Scaffold_Assembly.</title>
        <authorList>
            <person name="Stuart O.P."/>
            <person name="Cleave R."/>
            <person name="Magrath M.J.L."/>
            <person name="Mikheyev A.S."/>
        </authorList>
    </citation>
    <scope>NUCLEOTIDE SEQUENCE [LARGE SCALE GENOMIC DNA]</scope>
    <source>
        <strain evidence="2">Daus_M_001</strain>
        <tissue evidence="2">Leg muscle</tissue>
    </source>
</reference>
<dbReference type="Proteomes" id="UP001159363">
    <property type="component" value="Chromosome 3"/>
</dbReference>
<evidence type="ECO:0000313" key="2">
    <source>
        <dbReference type="EMBL" id="KAJ8889773.1"/>
    </source>
</evidence>